<evidence type="ECO:0000256" key="1">
    <source>
        <dbReference type="SAM" id="MobiDB-lite"/>
    </source>
</evidence>
<name>A0A6V8KKG5_9ACTN</name>
<dbReference type="Proteomes" id="UP000482800">
    <property type="component" value="Unassembled WGS sequence"/>
</dbReference>
<proteinExistence type="predicted"/>
<organism evidence="2 3">
    <name type="scientific">Phytohabitans houttuyneae</name>
    <dbReference type="NCBI Taxonomy" id="1076126"/>
    <lineage>
        <taxon>Bacteria</taxon>
        <taxon>Bacillati</taxon>
        <taxon>Actinomycetota</taxon>
        <taxon>Actinomycetes</taxon>
        <taxon>Micromonosporales</taxon>
        <taxon>Micromonosporaceae</taxon>
    </lineage>
</organism>
<protein>
    <submittedName>
        <fullName evidence="2">Uncharacterized protein</fullName>
    </submittedName>
</protein>
<accession>A0A6V8KKG5</accession>
<comment type="caution">
    <text evidence="2">The sequence shown here is derived from an EMBL/GenBank/DDBJ whole genome shotgun (WGS) entry which is preliminary data.</text>
</comment>
<evidence type="ECO:0000313" key="2">
    <source>
        <dbReference type="EMBL" id="GFJ82891.1"/>
    </source>
</evidence>
<feature type="region of interest" description="Disordered" evidence="1">
    <location>
        <begin position="37"/>
        <end position="78"/>
    </location>
</feature>
<gene>
    <name evidence="2" type="ORF">Phou_070710</name>
</gene>
<dbReference type="AlphaFoldDB" id="A0A6V8KKG5"/>
<reference evidence="2 3" key="1">
    <citation type="submission" date="2020-03" db="EMBL/GenBank/DDBJ databases">
        <title>Whole genome shotgun sequence of Phytohabitans houttuyneae NBRC 108639.</title>
        <authorList>
            <person name="Komaki H."/>
            <person name="Tamura T."/>
        </authorList>
    </citation>
    <scope>NUCLEOTIDE SEQUENCE [LARGE SCALE GENOMIC DNA]</scope>
    <source>
        <strain evidence="2 3">NBRC 108639</strain>
    </source>
</reference>
<reference evidence="2 3" key="2">
    <citation type="submission" date="2020-03" db="EMBL/GenBank/DDBJ databases">
        <authorList>
            <person name="Ichikawa N."/>
            <person name="Kimura A."/>
            <person name="Kitahashi Y."/>
            <person name="Uohara A."/>
        </authorList>
    </citation>
    <scope>NUCLEOTIDE SEQUENCE [LARGE SCALE GENOMIC DNA]</scope>
    <source>
        <strain evidence="2 3">NBRC 108639</strain>
    </source>
</reference>
<keyword evidence="3" id="KW-1185">Reference proteome</keyword>
<dbReference type="EMBL" id="BLPF01000002">
    <property type="protein sequence ID" value="GFJ82891.1"/>
    <property type="molecule type" value="Genomic_DNA"/>
</dbReference>
<dbReference type="RefSeq" id="WP_173063974.1">
    <property type="nucleotide sequence ID" value="NZ_BLPF01000002.1"/>
</dbReference>
<sequence length="78" mass="7383">MAAFLALTVGRVPGLVAPLLLLAAYGLLARALATGARTPAAGSGAEPALDSGRSGGAEPAPTLDSGRSGGAEAVQQAG</sequence>
<evidence type="ECO:0000313" key="3">
    <source>
        <dbReference type="Proteomes" id="UP000482800"/>
    </source>
</evidence>